<keyword evidence="3" id="KW-1185">Reference proteome</keyword>
<dbReference type="InterPro" id="IPR029016">
    <property type="entry name" value="GAF-like_dom_sf"/>
</dbReference>
<dbReference type="Proteomes" id="UP000628854">
    <property type="component" value="Unassembled WGS sequence"/>
</dbReference>
<dbReference type="Pfam" id="PF01590">
    <property type="entry name" value="GAF"/>
    <property type="match status" value="1"/>
</dbReference>
<evidence type="ECO:0000313" key="3">
    <source>
        <dbReference type="Proteomes" id="UP000628854"/>
    </source>
</evidence>
<comment type="caution">
    <text evidence="2">The sequence shown here is derived from an EMBL/GenBank/DDBJ whole genome shotgun (WGS) entry which is preliminary data.</text>
</comment>
<feature type="domain" description="GAF" evidence="1">
    <location>
        <begin position="37"/>
        <end position="179"/>
    </location>
</feature>
<organism evidence="2 3">
    <name type="scientific">Henriciella pelagia</name>
    <dbReference type="NCBI Taxonomy" id="1977912"/>
    <lineage>
        <taxon>Bacteria</taxon>
        <taxon>Pseudomonadati</taxon>
        <taxon>Pseudomonadota</taxon>
        <taxon>Alphaproteobacteria</taxon>
        <taxon>Hyphomonadales</taxon>
        <taxon>Hyphomonadaceae</taxon>
        <taxon>Henriciella</taxon>
    </lineage>
</organism>
<evidence type="ECO:0000259" key="1">
    <source>
        <dbReference type="SMART" id="SM00065"/>
    </source>
</evidence>
<proteinExistence type="predicted"/>
<dbReference type="Gene3D" id="3.30.450.40">
    <property type="match status" value="1"/>
</dbReference>
<name>A0ABQ1JYZ9_9PROT</name>
<dbReference type="SMART" id="SM00065">
    <property type="entry name" value="GAF"/>
    <property type="match status" value="1"/>
</dbReference>
<gene>
    <name evidence="2" type="ORF">GCM10011503_32550</name>
</gene>
<dbReference type="SUPFAM" id="SSF55781">
    <property type="entry name" value="GAF domain-like"/>
    <property type="match status" value="1"/>
</dbReference>
<dbReference type="PANTHER" id="PTHR43102">
    <property type="entry name" value="SLR1143 PROTEIN"/>
    <property type="match status" value="1"/>
</dbReference>
<dbReference type="PANTHER" id="PTHR43102:SF2">
    <property type="entry name" value="GAF DOMAIN-CONTAINING PROTEIN"/>
    <property type="match status" value="1"/>
</dbReference>
<dbReference type="InterPro" id="IPR003018">
    <property type="entry name" value="GAF"/>
</dbReference>
<accession>A0ABQ1JYZ9</accession>
<sequence>MPNWKINKTAEELFELPLSSEAERMQKLHGLNILGRQASPQVSDLVECTARFFRTPVGFFSVLDEDTQHLYSRFGVSLKQTPRDIAFCDHTIKARTPMIIDNAAEDERFRHNPLVTQAPSIRFYAGAPVIIDNWFAIGSLCIVDTKPRSLTPNNVRMLGHFASILSVILEHEFQLPNRLLDGMRHVRGKVD</sequence>
<reference evidence="3" key="1">
    <citation type="journal article" date="2019" name="Int. J. Syst. Evol. Microbiol.">
        <title>The Global Catalogue of Microorganisms (GCM) 10K type strain sequencing project: providing services to taxonomists for standard genome sequencing and annotation.</title>
        <authorList>
            <consortium name="The Broad Institute Genomics Platform"/>
            <consortium name="The Broad Institute Genome Sequencing Center for Infectious Disease"/>
            <person name="Wu L."/>
            <person name="Ma J."/>
        </authorList>
    </citation>
    <scope>NUCLEOTIDE SEQUENCE [LARGE SCALE GENOMIC DNA]</scope>
    <source>
        <strain evidence="3">CGMCC 1.15928</strain>
    </source>
</reference>
<protein>
    <recommendedName>
        <fullName evidence="1">GAF domain-containing protein</fullName>
    </recommendedName>
</protein>
<evidence type="ECO:0000313" key="2">
    <source>
        <dbReference type="EMBL" id="GGB81256.1"/>
    </source>
</evidence>
<dbReference type="RefSeq" id="WP_084394788.1">
    <property type="nucleotide sequence ID" value="NZ_BMKF01000003.1"/>
</dbReference>
<dbReference type="EMBL" id="BMKF01000003">
    <property type="protein sequence ID" value="GGB81256.1"/>
    <property type="molecule type" value="Genomic_DNA"/>
</dbReference>